<dbReference type="Proteomes" id="UP000689195">
    <property type="component" value="Unassembled WGS sequence"/>
</dbReference>
<protein>
    <submittedName>
        <fullName evidence="1">Uncharacterized protein</fullName>
    </submittedName>
</protein>
<keyword evidence="2" id="KW-1185">Reference proteome</keyword>
<dbReference type="OrthoDB" id="298777at2759"/>
<name>A0A8S1XAW6_9CILI</name>
<evidence type="ECO:0000313" key="2">
    <source>
        <dbReference type="Proteomes" id="UP000689195"/>
    </source>
</evidence>
<organism evidence="1 2">
    <name type="scientific">Paramecium pentaurelia</name>
    <dbReference type="NCBI Taxonomy" id="43138"/>
    <lineage>
        <taxon>Eukaryota</taxon>
        <taxon>Sar</taxon>
        <taxon>Alveolata</taxon>
        <taxon>Ciliophora</taxon>
        <taxon>Intramacronucleata</taxon>
        <taxon>Oligohymenophorea</taxon>
        <taxon>Peniculida</taxon>
        <taxon>Parameciidae</taxon>
        <taxon>Paramecium</taxon>
    </lineage>
</organism>
<reference evidence="1" key="1">
    <citation type="submission" date="2021-01" db="EMBL/GenBank/DDBJ databases">
        <authorList>
            <consortium name="Genoscope - CEA"/>
            <person name="William W."/>
        </authorList>
    </citation>
    <scope>NUCLEOTIDE SEQUENCE</scope>
</reference>
<evidence type="ECO:0000313" key="1">
    <source>
        <dbReference type="EMBL" id="CAD8198190.1"/>
    </source>
</evidence>
<gene>
    <name evidence="1" type="ORF">PPENT_87.1.T1180003</name>
</gene>
<dbReference type="PANTHER" id="PTHR33706:SF1">
    <property type="entry name" value="TPR REPEAT PROTEIN"/>
    <property type="match status" value="1"/>
</dbReference>
<dbReference type="EMBL" id="CAJJDO010000118">
    <property type="protein sequence ID" value="CAD8198190.1"/>
    <property type="molecule type" value="Genomic_DNA"/>
</dbReference>
<dbReference type="AlphaFoldDB" id="A0A8S1XAW6"/>
<accession>A0A8S1XAW6</accession>
<sequence>MNISSQNDQTQINELQEVTRDQEYFDQAMQLLFRRQLKIIFTKNQEIKIISSNGEIIRSDIILSSCHEDPELPFFNLEQIKHLKWLGKFQDTKKVGKWIATWKNEILLDVGGQYCQKGMKQGRWKEIFKNYFEKAQVYEEGEYINGMRIGIWNIIYQNKLIGGGFYDQQGQKNGQWIELCNYFQCDNQIIFQGEYLNGKKIGTWDINRKRLAIFLNLNGCKKKGNLELIGQEQYDQQGQKNGKWVELSDDFQKETQILYCGEYKSGRKCGIWEIHYQKQSNRPFYFIGCGIYNMEGYKNGRWVEVTKNFLSDGQVIYDGQYQNGKKIGKWDIKVKNDQTFEKIGYGSYDEQEHKNGIWLELSGNYRNIYSEVTYYGEYKKDKKIGKWEIYHKQSSNYPFKLIGGGSYNDESVKYGIWIELSDYFSNQNEVLYQGVYQNGRKVGKWDIKFKSHQFNDFHNIGGGIYDNQNLKHASWVDVGDNFSKNQSIIHKGEYNHGKKIGLWEEMRICCENTIFKIGEKIYD</sequence>
<dbReference type="PANTHER" id="PTHR33706">
    <property type="entry name" value="MORN VARIANT REPEAT PROTEIN"/>
    <property type="match status" value="1"/>
</dbReference>
<proteinExistence type="predicted"/>
<comment type="caution">
    <text evidence="1">The sequence shown here is derived from an EMBL/GenBank/DDBJ whole genome shotgun (WGS) entry which is preliminary data.</text>
</comment>